<dbReference type="PANTHER" id="PTHR38480:SF1">
    <property type="entry name" value="SLR0254 PROTEIN"/>
    <property type="match status" value="1"/>
</dbReference>
<evidence type="ECO:0000256" key="2">
    <source>
        <dbReference type="ARBA" id="ARBA00022692"/>
    </source>
</evidence>
<keyword evidence="3 5" id="KW-1133">Transmembrane helix</keyword>
<evidence type="ECO:0000256" key="5">
    <source>
        <dbReference type="SAM" id="Phobius"/>
    </source>
</evidence>
<keyword evidence="4 5" id="KW-0472">Membrane</keyword>
<dbReference type="EMBL" id="JBHTHU010000018">
    <property type="protein sequence ID" value="MFD0751140.1"/>
    <property type="molecule type" value="Genomic_DNA"/>
</dbReference>
<accession>A0ABW2YZE3</accession>
<dbReference type="InterPro" id="IPR010432">
    <property type="entry name" value="RDD"/>
</dbReference>
<reference evidence="8" key="1">
    <citation type="journal article" date="2019" name="Int. J. Syst. Evol. Microbiol.">
        <title>The Global Catalogue of Microorganisms (GCM) 10K type strain sequencing project: providing services to taxonomists for standard genome sequencing and annotation.</title>
        <authorList>
            <consortium name="The Broad Institute Genomics Platform"/>
            <consortium name="The Broad Institute Genome Sequencing Center for Infectious Disease"/>
            <person name="Wu L."/>
            <person name="Ma J."/>
        </authorList>
    </citation>
    <scope>NUCLEOTIDE SEQUENCE [LARGE SCALE GENOMIC DNA]</scope>
    <source>
        <strain evidence="8">CCUG 63418</strain>
    </source>
</reference>
<keyword evidence="2 5" id="KW-0812">Transmembrane</keyword>
<feature type="domain" description="RDD" evidence="6">
    <location>
        <begin position="15"/>
        <end position="133"/>
    </location>
</feature>
<dbReference type="RefSeq" id="WP_377101045.1">
    <property type="nucleotide sequence ID" value="NZ_JBHTHU010000018.1"/>
</dbReference>
<dbReference type="PANTHER" id="PTHR38480">
    <property type="entry name" value="SLR0254 PROTEIN"/>
    <property type="match status" value="1"/>
</dbReference>
<sequence length="150" mass="17321">MKFYTVHTKPYLKLRIIATLIDYIIFFVLYYVFLYAMGENQGNGKYVVYGWPALLIPIFWTIYFVVTEATNQATPGHDICKLKVYKTNCQKPGFTDAFKRRMCDPIDIFIYGLPALICILKTPKHQRLGDLFADTVVVKASDVEGKEVEF</sequence>
<gene>
    <name evidence="7" type="ORF">ACFQZS_13400</name>
</gene>
<feature type="transmembrane region" description="Helical" evidence="5">
    <location>
        <begin position="12"/>
        <end position="34"/>
    </location>
</feature>
<dbReference type="Proteomes" id="UP001596958">
    <property type="component" value="Unassembled WGS sequence"/>
</dbReference>
<evidence type="ECO:0000256" key="1">
    <source>
        <dbReference type="ARBA" id="ARBA00004141"/>
    </source>
</evidence>
<keyword evidence="8" id="KW-1185">Reference proteome</keyword>
<evidence type="ECO:0000313" key="7">
    <source>
        <dbReference type="EMBL" id="MFD0751140.1"/>
    </source>
</evidence>
<dbReference type="Pfam" id="PF06271">
    <property type="entry name" value="RDD"/>
    <property type="match status" value="1"/>
</dbReference>
<proteinExistence type="predicted"/>
<evidence type="ECO:0000259" key="6">
    <source>
        <dbReference type="Pfam" id="PF06271"/>
    </source>
</evidence>
<comment type="caution">
    <text evidence="7">The sequence shown here is derived from an EMBL/GenBank/DDBJ whole genome shotgun (WGS) entry which is preliminary data.</text>
</comment>
<evidence type="ECO:0000256" key="3">
    <source>
        <dbReference type="ARBA" id="ARBA00022989"/>
    </source>
</evidence>
<protein>
    <submittedName>
        <fullName evidence="7">RDD family protein</fullName>
    </submittedName>
</protein>
<feature type="transmembrane region" description="Helical" evidence="5">
    <location>
        <begin position="46"/>
        <end position="66"/>
    </location>
</feature>
<name>A0ABW2YZE3_9SPHI</name>
<organism evidence="7 8">
    <name type="scientific">Mucilaginibacter calamicampi</name>
    <dbReference type="NCBI Taxonomy" id="1302352"/>
    <lineage>
        <taxon>Bacteria</taxon>
        <taxon>Pseudomonadati</taxon>
        <taxon>Bacteroidota</taxon>
        <taxon>Sphingobacteriia</taxon>
        <taxon>Sphingobacteriales</taxon>
        <taxon>Sphingobacteriaceae</taxon>
        <taxon>Mucilaginibacter</taxon>
    </lineage>
</organism>
<evidence type="ECO:0000313" key="8">
    <source>
        <dbReference type="Proteomes" id="UP001596958"/>
    </source>
</evidence>
<evidence type="ECO:0000256" key="4">
    <source>
        <dbReference type="ARBA" id="ARBA00023136"/>
    </source>
</evidence>
<comment type="subcellular location">
    <subcellularLocation>
        <location evidence="1">Membrane</location>
        <topology evidence="1">Multi-pass membrane protein</topology>
    </subcellularLocation>
</comment>